<dbReference type="Pfam" id="PF18885">
    <property type="entry name" value="DUF5648"/>
    <property type="match status" value="1"/>
</dbReference>
<protein>
    <recommendedName>
        <fullName evidence="2">DUF5648 domain-containing protein</fullName>
    </recommendedName>
</protein>
<dbReference type="OrthoDB" id="9971254at2759"/>
<evidence type="ECO:0000256" key="1">
    <source>
        <dbReference type="SAM" id="SignalP"/>
    </source>
</evidence>
<feature type="signal peptide" evidence="1">
    <location>
        <begin position="1"/>
        <end position="18"/>
    </location>
</feature>
<reference evidence="4" key="1">
    <citation type="submission" date="2014-04" db="EMBL/GenBank/DDBJ databases">
        <title>Evolutionary Origins and Diversification of the Mycorrhizal Mutualists.</title>
        <authorList>
            <consortium name="DOE Joint Genome Institute"/>
            <consortium name="Mycorrhizal Genomics Consortium"/>
            <person name="Kohler A."/>
            <person name="Kuo A."/>
            <person name="Nagy L.G."/>
            <person name="Floudas D."/>
            <person name="Copeland A."/>
            <person name="Barry K.W."/>
            <person name="Cichocki N."/>
            <person name="Veneault-Fourrey C."/>
            <person name="LaButti K."/>
            <person name="Lindquist E.A."/>
            <person name="Lipzen A."/>
            <person name="Lundell T."/>
            <person name="Morin E."/>
            <person name="Murat C."/>
            <person name="Riley R."/>
            <person name="Ohm R."/>
            <person name="Sun H."/>
            <person name="Tunlid A."/>
            <person name="Henrissat B."/>
            <person name="Grigoriev I.V."/>
            <person name="Hibbett D.S."/>
            <person name="Martin F."/>
        </authorList>
    </citation>
    <scope>NUCLEOTIDE SEQUENCE [LARGE SCALE GENOMIC DNA]</scope>
    <source>
        <strain evidence="4">FD-334 SS-4</strain>
    </source>
</reference>
<keyword evidence="4" id="KW-1185">Reference proteome</keyword>
<proteinExistence type="predicted"/>
<name>A0A0D2NVX2_HYPSF</name>
<dbReference type="InterPro" id="IPR043708">
    <property type="entry name" value="DUF5648"/>
</dbReference>
<dbReference type="EMBL" id="KN817565">
    <property type="protein sequence ID" value="KJA20651.1"/>
    <property type="molecule type" value="Genomic_DNA"/>
</dbReference>
<organism evidence="3 4">
    <name type="scientific">Hypholoma sublateritium (strain FD-334 SS-4)</name>
    <dbReference type="NCBI Taxonomy" id="945553"/>
    <lineage>
        <taxon>Eukaryota</taxon>
        <taxon>Fungi</taxon>
        <taxon>Dikarya</taxon>
        <taxon>Basidiomycota</taxon>
        <taxon>Agaricomycotina</taxon>
        <taxon>Agaricomycetes</taxon>
        <taxon>Agaricomycetidae</taxon>
        <taxon>Agaricales</taxon>
        <taxon>Agaricineae</taxon>
        <taxon>Strophariaceae</taxon>
        <taxon>Hypholoma</taxon>
    </lineage>
</organism>
<feature type="domain" description="DUF5648" evidence="2">
    <location>
        <begin position="69"/>
        <end position="183"/>
    </location>
</feature>
<keyword evidence="1" id="KW-0732">Signal</keyword>
<feature type="chain" id="PRO_5002248358" description="DUF5648 domain-containing protein" evidence="1">
    <location>
        <begin position="19"/>
        <end position="191"/>
    </location>
</feature>
<sequence>MQNIFTILVAFLLSYISATCTTTMEEYSSREAETCADPSLATLYIAAFSPTRIAHLIRTPAVMVSTDTLNGNTDNWQFQGPSFLAWLSPQEFTVPFYQLAANNGDDFLFLPAVNGTPPTVAGFTNQAIVGYAYSTQVCGSVPLLAASNAGATDHWWTTSQSSHDELLASELGWVDAGIPFYVLPLGMPFRS</sequence>
<accession>A0A0D2NVX2</accession>
<evidence type="ECO:0000259" key="2">
    <source>
        <dbReference type="Pfam" id="PF18885"/>
    </source>
</evidence>
<dbReference type="Proteomes" id="UP000054270">
    <property type="component" value="Unassembled WGS sequence"/>
</dbReference>
<evidence type="ECO:0000313" key="4">
    <source>
        <dbReference type="Proteomes" id="UP000054270"/>
    </source>
</evidence>
<dbReference type="AlphaFoldDB" id="A0A0D2NVX2"/>
<gene>
    <name evidence="3" type="ORF">HYPSUDRAFT_68376</name>
</gene>
<evidence type="ECO:0000313" key="3">
    <source>
        <dbReference type="EMBL" id="KJA20651.1"/>
    </source>
</evidence>